<dbReference type="EMBL" id="JAXCGZ010017469">
    <property type="protein sequence ID" value="KAK7068059.1"/>
    <property type="molecule type" value="Genomic_DNA"/>
</dbReference>
<keyword evidence="2" id="KW-1185">Reference proteome</keyword>
<feature type="non-terminal residue" evidence="1">
    <location>
        <position position="199"/>
    </location>
</feature>
<evidence type="ECO:0000313" key="1">
    <source>
        <dbReference type="EMBL" id="KAK7068059.1"/>
    </source>
</evidence>
<accession>A0AAN8WX60</accession>
<organism evidence="1 2">
    <name type="scientific">Halocaridina rubra</name>
    <name type="common">Hawaiian red shrimp</name>
    <dbReference type="NCBI Taxonomy" id="373956"/>
    <lineage>
        <taxon>Eukaryota</taxon>
        <taxon>Metazoa</taxon>
        <taxon>Ecdysozoa</taxon>
        <taxon>Arthropoda</taxon>
        <taxon>Crustacea</taxon>
        <taxon>Multicrustacea</taxon>
        <taxon>Malacostraca</taxon>
        <taxon>Eumalacostraca</taxon>
        <taxon>Eucarida</taxon>
        <taxon>Decapoda</taxon>
        <taxon>Pleocyemata</taxon>
        <taxon>Caridea</taxon>
        <taxon>Atyoidea</taxon>
        <taxon>Atyidae</taxon>
        <taxon>Halocaridina</taxon>
    </lineage>
</organism>
<dbReference type="Proteomes" id="UP001381693">
    <property type="component" value="Unassembled WGS sequence"/>
</dbReference>
<evidence type="ECO:0000313" key="2">
    <source>
        <dbReference type="Proteomes" id="UP001381693"/>
    </source>
</evidence>
<reference evidence="1 2" key="1">
    <citation type="submission" date="2023-11" db="EMBL/GenBank/DDBJ databases">
        <title>Halocaridina rubra genome assembly.</title>
        <authorList>
            <person name="Smith C."/>
        </authorList>
    </citation>
    <scope>NUCLEOTIDE SEQUENCE [LARGE SCALE GENOMIC DNA]</scope>
    <source>
        <strain evidence="1">EP-1</strain>
        <tissue evidence="1">Whole</tissue>
    </source>
</reference>
<sequence>MKEAKKKPAPKQYEDVQNMRAVEKTVLYKDIFQNQNYDTNVGRYPGATLYAAITEHRWNDAARLLPCIFLHSDFHHIDFIWLASNILKTNDSKLSEIRCDLMDDLLSYGARPFEVALEKIASELPYLSVEQFDSFFQKIDEIASIRKSVFKGQDHITIRMQAYICAYKALGSYCIWKYQLCTKESDLSYTQDSSNEFGV</sequence>
<protein>
    <submittedName>
        <fullName evidence="1">Uncharacterized protein</fullName>
    </submittedName>
</protein>
<comment type="caution">
    <text evidence="1">The sequence shown here is derived from an EMBL/GenBank/DDBJ whole genome shotgun (WGS) entry which is preliminary data.</text>
</comment>
<gene>
    <name evidence="1" type="ORF">SK128_022623</name>
</gene>
<proteinExistence type="predicted"/>
<dbReference type="AlphaFoldDB" id="A0AAN8WX60"/>
<name>A0AAN8WX60_HALRR</name>